<keyword evidence="7" id="KW-0479">Metal-binding</keyword>
<reference evidence="10 11" key="1">
    <citation type="submission" date="2019-10" db="EMBL/GenBank/DDBJ databases">
        <title>The completed genome of Lactobacillus harbinensis M1.</title>
        <authorList>
            <person name="Zheng Y."/>
        </authorList>
    </citation>
    <scope>NUCLEOTIDE SEQUENCE [LARGE SCALE GENOMIC DNA]</scope>
    <source>
        <strain evidence="10 11">M1</strain>
    </source>
</reference>
<keyword evidence="7" id="KW-0378">Hydrolase</keyword>
<evidence type="ECO:0000259" key="9">
    <source>
        <dbReference type="Pfam" id="PF00266"/>
    </source>
</evidence>
<feature type="active site" description="Schiff-base intermediate with substrate" evidence="7">
    <location>
        <position position="49"/>
    </location>
</feature>
<dbReference type="InterPro" id="IPR023198">
    <property type="entry name" value="PGP-like_dom2"/>
</dbReference>
<dbReference type="PANTHER" id="PTHR42778:SF1">
    <property type="entry name" value="2-AMINOETHYLPHOSPHONATE--PYRUVATE TRANSAMINASE"/>
    <property type="match status" value="1"/>
</dbReference>
<evidence type="ECO:0000313" key="11">
    <source>
        <dbReference type="Proteomes" id="UP000326779"/>
    </source>
</evidence>
<dbReference type="EMBL" id="CP045143">
    <property type="protein sequence ID" value="QFR22199.1"/>
    <property type="molecule type" value="Genomic_DNA"/>
</dbReference>
<comment type="subunit">
    <text evidence="8">Homodimer.</text>
</comment>
<dbReference type="AlphaFoldDB" id="A0A5P8M165"/>
<dbReference type="Gene3D" id="3.40.50.1000">
    <property type="entry name" value="HAD superfamily/HAD-like"/>
    <property type="match status" value="1"/>
</dbReference>
<gene>
    <name evidence="8 10" type="primary">phnW</name>
    <name evidence="7" type="synonym">phnX</name>
    <name evidence="10" type="ORF">D1010_01350</name>
</gene>
<dbReference type="GO" id="GO:0047304">
    <property type="term" value="F:2-aminoethylphosphonate-pyruvate transaminase activity"/>
    <property type="evidence" value="ECO:0007669"/>
    <property type="project" value="UniProtKB-UniRule"/>
</dbReference>
<dbReference type="SFLD" id="SFLDS00003">
    <property type="entry name" value="Haloacid_Dehalogenase"/>
    <property type="match status" value="1"/>
</dbReference>
<dbReference type="SFLD" id="SFLDG01129">
    <property type="entry name" value="C1.5:_HAD__Beta-PGM__Phosphata"/>
    <property type="match status" value="1"/>
</dbReference>
<evidence type="ECO:0000256" key="4">
    <source>
        <dbReference type="ARBA" id="ARBA00022898"/>
    </source>
</evidence>
<feature type="active site" description="Nucleophile" evidence="7">
    <location>
        <position position="8"/>
    </location>
</feature>
<keyword evidence="2 8" id="KW-0032">Aminotransferase</keyword>
<keyword evidence="5 8" id="KW-0670">Pyruvate</keyword>
<comment type="catalytic activity">
    <reaction evidence="7">
        <text>phosphonoacetaldehyde + H2O = acetaldehyde + phosphate + H(+)</text>
        <dbReference type="Rhea" id="RHEA:18905"/>
        <dbReference type="ChEBI" id="CHEBI:15343"/>
        <dbReference type="ChEBI" id="CHEBI:15377"/>
        <dbReference type="ChEBI" id="CHEBI:15378"/>
        <dbReference type="ChEBI" id="CHEBI:43474"/>
        <dbReference type="ChEBI" id="CHEBI:58383"/>
        <dbReference type="EC" id="3.11.1.1"/>
    </reaction>
</comment>
<dbReference type="InterPro" id="IPR006323">
    <property type="entry name" value="Phosphonoacetald_hydro"/>
</dbReference>
<feature type="modified residue" description="N6-(pyridoxal phosphate)lysine" evidence="8">
    <location>
        <position position="456"/>
    </location>
</feature>
<evidence type="ECO:0000313" key="10">
    <source>
        <dbReference type="EMBL" id="QFR22199.1"/>
    </source>
</evidence>
<dbReference type="InterPro" id="IPR000192">
    <property type="entry name" value="Aminotrans_V_dom"/>
</dbReference>
<dbReference type="KEGG" id="lhb:D1010_01350"/>
<evidence type="ECO:0000256" key="8">
    <source>
        <dbReference type="HAMAP-Rule" id="MF_01376"/>
    </source>
</evidence>
<dbReference type="InterPro" id="IPR012703">
    <property type="entry name" value="NH2EtPonate_pyrv_transaminase"/>
</dbReference>
<keyword evidence="7" id="KW-0704">Schiff base</keyword>
<protein>
    <recommendedName>
        <fullName evidence="7 8">Multifunctional fusion protein</fullName>
    </recommendedName>
    <domain>
        <recommendedName>
            <fullName evidence="8">2-aminoethylphosphonate--pyruvate transaminase</fullName>
            <ecNumber evidence="8">2.6.1.37</ecNumber>
        </recommendedName>
        <alternativeName>
            <fullName evidence="8">2-aminoethylphosphonate aminotransferase</fullName>
        </alternativeName>
        <alternativeName>
            <fullName evidence="8">AEP transaminase</fullName>
            <shortName evidence="8">AEPT</shortName>
        </alternativeName>
    </domain>
    <domain>
        <recommendedName>
            <fullName evidence="7">Phosphonoacetaldehyde hydrolase</fullName>
            <shortName evidence="7">Phosphonatase</shortName>
            <ecNumber evidence="7">3.11.1.1</ecNumber>
        </recommendedName>
        <alternativeName>
            <fullName evidence="7">Phosphonoacetaldehyde phosphonohydrolase</fullName>
        </alternativeName>
    </domain>
</protein>
<comment type="function">
    <text evidence="8">Involved in phosphonate degradation.</text>
</comment>
<dbReference type="Gene3D" id="1.10.150.240">
    <property type="entry name" value="Putative phosphatase, domain 2"/>
    <property type="match status" value="1"/>
</dbReference>
<dbReference type="Gene3D" id="3.40.640.10">
    <property type="entry name" value="Type I PLP-dependent aspartate aminotransferase-like (Major domain)"/>
    <property type="match status" value="1"/>
</dbReference>
<dbReference type="GO" id="GO:0000287">
    <property type="term" value="F:magnesium ion binding"/>
    <property type="evidence" value="ECO:0007669"/>
    <property type="project" value="UniProtKB-UniRule"/>
</dbReference>
<dbReference type="NCBIfam" id="TIGR01422">
    <property type="entry name" value="phosphonatase"/>
    <property type="match status" value="1"/>
</dbReference>
<comment type="cofactor">
    <cofactor evidence="7">
        <name>Mg(2+)</name>
        <dbReference type="ChEBI" id="CHEBI:18420"/>
    </cofactor>
    <text evidence="7">Binds 1 Mg(2+) ion per subunit.</text>
</comment>
<name>A0A5P8M165_9LACO</name>
<evidence type="ECO:0000256" key="2">
    <source>
        <dbReference type="ARBA" id="ARBA00022576"/>
    </source>
</evidence>
<dbReference type="GO" id="GO:0019700">
    <property type="term" value="P:organic phosphonate catabolic process"/>
    <property type="evidence" value="ECO:0007669"/>
    <property type="project" value="UniProtKB-UniRule"/>
</dbReference>
<evidence type="ECO:0000256" key="3">
    <source>
        <dbReference type="ARBA" id="ARBA00022679"/>
    </source>
</evidence>
<feature type="binding site" evidence="7">
    <location>
        <position position="8"/>
    </location>
    <ligand>
        <name>Mg(2+)</name>
        <dbReference type="ChEBI" id="CHEBI:18420"/>
    </ligand>
</feature>
<evidence type="ECO:0000256" key="5">
    <source>
        <dbReference type="ARBA" id="ARBA00023317"/>
    </source>
</evidence>
<keyword evidence="3 8" id="KW-0808">Transferase</keyword>
<evidence type="ECO:0000256" key="1">
    <source>
        <dbReference type="ARBA" id="ARBA00001933"/>
    </source>
</evidence>
<dbReference type="Proteomes" id="UP000326779">
    <property type="component" value="Chromosome"/>
</dbReference>
<dbReference type="NCBIfam" id="NF010006">
    <property type="entry name" value="PRK13479.1"/>
    <property type="match status" value="1"/>
</dbReference>
<dbReference type="InterPro" id="IPR023214">
    <property type="entry name" value="HAD_sf"/>
</dbReference>
<comment type="similarity">
    <text evidence="7">Belongs to the HAD-like hydrolase superfamily. PhnX family.</text>
</comment>
<dbReference type="EC" id="3.11.1.1" evidence="7"/>
<dbReference type="InterPro" id="IPR015421">
    <property type="entry name" value="PyrdxlP-dep_Trfase_major"/>
</dbReference>
<comment type="cofactor">
    <cofactor evidence="1 8">
        <name>pyridoxal 5'-phosphate</name>
        <dbReference type="ChEBI" id="CHEBI:597326"/>
    </cofactor>
</comment>
<dbReference type="PANTHER" id="PTHR42778">
    <property type="entry name" value="2-AMINOETHYLPHOSPHONATE--PYRUVATE TRANSAMINASE"/>
    <property type="match status" value="1"/>
</dbReference>
<dbReference type="NCBIfam" id="TIGR02326">
    <property type="entry name" value="transamin_PhnW"/>
    <property type="match status" value="1"/>
</dbReference>
<feature type="domain" description="Aminotransferase class V" evidence="9">
    <location>
        <begin position="297"/>
        <end position="594"/>
    </location>
</feature>
<evidence type="ECO:0000256" key="7">
    <source>
        <dbReference type="HAMAP-Rule" id="MF_01375"/>
    </source>
</evidence>
<dbReference type="InterPro" id="IPR015424">
    <property type="entry name" value="PyrdxlP-dep_Trfase"/>
</dbReference>
<dbReference type="Pfam" id="PF00266">
    <property type="entry name" value="Aminotran_5"/>
    <property type="match status" value="1"/>
</dbReference>
<dbReference type="InterPro" id="IPR036412">
    <property type="entry name" value="HAD-like_sf"/>
</dbReference>
<accession>A0A5P8M165</accession>
<sequence>MIQAIVLDWAGTTVDYGSLAPIIAFQKAFSHFGITITTDEIRQDLGLDKRTHVEKMFADPAIQAQWQANNPGESLAAGIDQVYARFQVKIDDVLVEYAALKPGVKDLANFMQAQHIKLATTTGYTQAMLDRILPVAAAQGYAPKVNLTAEQTNGIGRPAPDMLLAVLAQLQVTDPRAVLKVGDTITDILEGKAAHAISVGVVIGGNLIGLPEIAFDALPTGEKDRRVSHARQALYAAGADYVIDTLADLPALITALNTLVPYQAQPAPLLLTPGPLTTSPAVKRTMLIDHGTWDDEYKALTETVRQELLSVAQAPAADYTTILMQGSGTFAVEAALGTAVPQDGVLLIAMNGAYGRRMGQIADYYNIVHVDLEFAEDEPVTLEKVLTVLDDHPEVTHFATVHCETTTGILNPIDAIIPAVHARGVVTIVDAMSSFGGVPIDTAALGLDYLISSSNKCIQGVPGFGFIIANRTALARTEGNARSLSLDLYDQNQSFDQQHGKWRFTSPTHVLYAFHQALQELAAEGGVPARFARYTRSEHQLRQGMRALGYAPVIAEADQSPIITSFKYPSAAFDFHAFYAYLKDRGFIIYPGKVSTIDSFRIGNIGEVYTGDIQQLLRWIKTYSTVRVQSGRKID</sequence>
<proteinExistence type="inferred from homology"/>
<evidence type="ECO:0000256" key="6">
    <source>
        <dbReference type="ARBA" id="ARBA00049460"/>
    </source>
</evidence>
<feature type="binding site" evidence="7">
    <location>
        <position position="183"/>
    </location>
    <ligand>
        <name>Mg(2+)</name>
        <dbReference type="ChEBI" id="CHEBI:18420"/>
    </ligand>
</feature>
<comment type="catalytic activity">
    <reaction evidence="6 8">
        <text>(2-aminoethyl)phosphonate + pyruvate = phosphonoacetaldehyde + L-alanine</text>
        <dbReference type="Rhea" id="RHEA:17021"/>
        <dbReference type="ChEBI" id="CHEBI:15361"/>
        <dbReference type="ChEBI" id="CHEBI:57418"/>
        <dbReference type="ChEBI" id="CHEBI:57972"/>
        <dbReference type="ChEBI" id="CHEBI:58383"/>
        <dbReference type="EC" id="2.6.1.37"/>
    </reaction>
</comment>
<dbReference type="Pfam" id="PF00702">
    <property type="entry name" value="Hydrolase"/>
    <property type="match status" value="1"/>
</dbReference>
<dbReference type="SUPFAM" id="SSF53383">
    <property type="entry name" value="PLP-dependent transferases"/>
    <property type="match status" value="1"/>
</dbReference>
<dbReference type="EC" id="2.6.1.37" evidence="8"/>
<dbReference type="InterPro" id="IPR015422">
    <property type="entry name" value="PyrdxlP-dep_Trfase_small"/>
</dbReference>
<dbReference type="GO" id="GO:0050194">
    <property type="term" value="F:phosphonoacetaldehyde hydrolase activity"/>
    <property type="evidence" value="ECO:0007669"/>
    <property type="project" value="UniProtKB-UniRule"/>
</dbReference>
<feature type="binding site" evidence="7">
    <location>
        <position position="10"/>
    </location>
    <ligand>
        <name>Mg(2+)</name>
        <dbReference type="ChEBI" id="CHEBI:18420"/>
    </ligand>
</feature>
<keyword evidence="7" id="KW-0460">Magnesium</keyword>
<comment type="similarity">
    <text evidence="8">Belongs to the class-V pyridoxal-phosphate-dependent aminotransferase family. PhnW subfamily.</text>
</comment>
<keyword evidence="4 8" id="KW-0663">Pyridoxal phosphate</keyword>
<dbReference type="HAMAP" id="MF_01376">
    <property type="entry name" value="PhnW_aminotrans_5"/>
    <property type="match status" value="1"/>
</dbReference>
<dbReference type="SUPFAM" id="SSF56784">
    <property type="entry name" value="HAD-like"/>
    <property type="match status" value="1"/>
</dbReference>
<organism evidence="10 11">
    <name type="scientific">Schleiferilactobacillus harbinensis</name>
    <dbReference type="NCBI Taxonomy" id="304207"/>
    <lineage>
        <taxon>Bacteria</taxon>
        <taxon>Bacillati</taxon>
        <taxon>Bacillota</taxon>
        <taxon>Bacilli</taxon>
        <taxon>Lactobacillales</taxon>
        <taxon>Lactobacillaceae</taxon>
        <taxon>Schleiferilactobacillus</taxon>
    </lineage>
</organism>
<dbReference type="NCBIfam" id="TIGR03301">
    <property type="entry name" value="PhnW-AepZ"/>
    <property type="match status" value="1"/>
</dbReference>
<dbReference type="Gene3D" id="3.90.1150.10">
    <property type="entry name" value="Aspartate Aminotransferase, domain 1"/>
    <property type="match status" value="1"/>
</dbReference>
<dbReference type="HAMAP" id="MF_01375">
    <property type="entry name" value="PhnX"/>
    <property type="match status" value="1"/>
</dbReference>